<gene>
    <name evidence="1" type="ORF">MKW98_029944</name>
</gene>
<name>A0AAD4XZK9_9MAGN</name>
<evidence type="ECO:0000313" key="1">
    <source>
        <dbReference type="EMBL" id="KAI3962785.1"/>
    </source>
</evidence>
<evidence type="ECO:0000313" key="2">
    <source>
        <dbReference type="Proteomes" id="UP001202328"/>
    </source>
</evidence>
<comment type="caution">
    <text evidence="1">The sequence shown here is derived from an EMBL/GenBank/DDBJ whole genome shotgun (WGS) entry which is preliminary data.</text>
</comment>
<organism evidence="1 2">
    <name type="scientific">Papaver atlanticum</name>
    <dbReference type="NCBI Taxonomy" id="357466"/>
    <lineage>
        <taxon>Eukaryota</taxon>
        <taxon>Viridiplantae</taxon>
        <taxon>Streptophyta</taxon>
        <taxon>Embryophyta</taxon>
        <taxon>Tracheophyta</taxon>
        <taxon>Spermatophyta</taxon>
        <taxon>Magnoliopsida</taxon>
        <taxon>Ranunculales</taxon>
        <taxon>Papaveraceae</taxon>
        <taxon>Papaveroideae</taxon>
        <taxon>Papaver</taxon>
    </lineage>
</organism>
<dbReference type="Proteomes" id="UP001202328">
    <property type="component" value="Unassembled WGS sequence"/>
</dbReference>
<proteinExistence type="predicted"/>
<reference evidence="1" key="1">
    <citation type="submission" date="2022-04" db="EMBL/GenBank/DDBJ databases">
        <title>A functionally conserved STORR gene fusion in Papaver species that diverged 16.8 million years ago.</title>
        <authorList>
            <person name="Catania T."/>
        </authorList>
    </citation>
    <scope>NUCLEOTIDE SEQUENCE</scope>
    <source>
        <strain evidence="1">S-188037</strain>
    </source>
</reference>
<protein>
    <submittedName>
        <fullName evidence="1">Uncharacterized protein</fullName>
    </submittedName>
</protein>
<sequence>MLLNPYFNHVHDRNQREQFITQSFLAGGAALSTMEWVRPETRNNKPWRPPPEGITKINYDAWYKVGEIGVGLDF</sequence>
<accession>A0AAD4XZK9</accession>
<dbReference type="EMBL" id="JAJJMB010000242">
    <property type="protein sequence ID" value="KAI3962785.1"/>
    <property type="molecule type" value="Genomic_DNA"/>
</dbReference>
<dbReference type="AlphaFoldDB" id="A0AAD4XZK9"/>
<keyword evidence="2" id="KW-1185">Reference proteome</keyword>